<dbReference type="RefSeq" id="WP_054791032.1">
    <property type="nucleotide sequence ID" value="NZ_LT630003.1"/>
</dbReference>
<gene>
    <name evidence="1" type="ORF">SAMN02745906_4278</name>
</gene>
<organism evidence="1 2">
    <name type="scientific">Lacrimispora sphenoides JCM 1415</name>
    <dbReference type="NCBI Taxonomy" id="1297793"/>
    <lineage>
        <taxon>Bacteria</taxon>
        <taxon>Bacillati</taxon>
        <taxon>Bacillota</taxon>
        <taxon>Clostridia</taxon>
        <taxon>Lachnospirales</taxon>
        <taxon>Lachnospiraceae</taxon>
        <taxon>Lacrimispora</taxon>
    </lineage>
</organism>
<proteinExistence type="predicted"/>
<keyword evidence="2" id="KW-1185">Reference proteome</keyword>
<accession>A0ABY1CI41</accession>
<name>A0ABY1CI41_9FIRM</name>
<evidence type="ECO:0000313" key="2">
    <source>
        <dbReference type="Proteomes" id="UP000198970"/>
    </source>
</evidence>
<evidence type="ECO:0000313" key="1">
    <source>
        <dbReference type="EMBL" id="SEU04236.1"/>
    </source>
</evidence>
<sequence>MNRTKKNENIKTEKILVDMEELKDMLTCGRETAIKIGEESQSKVMIGRRVLWNVQKIKEYLYNIAA</sequence>
<dbReference type="EMBL" id="LT630003">
    <property type="protein sequence ID" value="SEU04236.1"/>
    <property type="molecule type" value="Genomic_DNA"/>
</dbReference>
<protein>
    <recommendedName>
        <fullName evidence="3">Excisionase</fullName>
    </recommendedName>
</protein>
<reference evidence="1 2" key="1">
    <citation type="submission" date="2016-10" db="EMBL/GenBank/DDBJ databases">
        <authorList>
            <person name="Varghese N."/>
            <person name="Submissions S."/>
        </authorList>
    </citation>
    <scope>NUCLEOTIDE SEQUENCE [LARGE SCALE GENOMIC DNA]</scope>
    <source>
        <strain evidence="1 2">ATCC 19403</strain>
    </source>
</reference>
<evidence type="ECO:0008006" key="3">
    <source>
        <dbReference type="Google" id="ProtNLM"/>
    </source>
</evidence>
<dbReference type="Proteomes" id="UP000198970">
    <property type="component" value="Chromosome I"/>
</dbReference>